<keyword evidence="3" id="KW-0408">Iron</keyword>
<dbReference type="HOGENOM" id="CLU_001570_5_11_1"/>
<dbReference type="RefSeq" id="XP_007880323.1">
    <property type="nucleotide sequence ID" value="XM_007882132.1"/>
</dbReference>
<keyword evidence="4" id="KW-0472">Membrane</keyword>
<dbReference type="SUPFAM" id="SSF48264">
    <property type="entry name" value="Cytochrome P450"/>
    <property type="match status" value="1"/>
</dbReference>
<protein>
    <recommendedName>
        <fullName evidence="7">Cytochrome P450</fullName>
    </recommendedName>
</protein>
<dbReference type="KEGG" id="pfp:PFL1_04606"/>
<dbReference type="GO" id="GO:0004497">
    <property type="term" value="F:monooxygenase activity"/>
    <property type="evidence" value="ECO:0007669"/>
    <property type="project" value="InterPro"/>
</dbReference>
<dbReference type="GO" id="GO:0016705">
    <property type="term" value="F:oxidoreductase activity, acting on paired donors, with incorporation or reduction of molecular oxygen"/>
    <property type="evidence" value="ECO:0007669"/>
    <property type="project" value="InterPro"/>
</dbReference>
<dbReference type="AlphaFoldDB" id="A0A061H4L6"/>
<keyword evidence="3" id="KW-0479">Metal-binding</keyword>
<evidence type="ECO:0000313" key="5">
    <source>
        <dbReference type="EMBL" id="EPQ27862.1"/>
    </source>
</evidence>
<dbReference type="PANTHER" id="PTHR24305">
    <property type="entry name" value="CYTOCHROME P450"/>
    <property type="match status" value="1"/>
</dbReference>
<evidence type="ECO:0000256" key="4">
    <source>
        <dbReference type="SAM" id="Phobius"/>
    </source>
</evidence>
<feature type="transmembrane region" description="Helical" evidence="4">
    <location>
        <begin position="23"/>
        <end position="44"/>
    </location>
</feature>
<evidence type="ECO:0000256" key="3">
    <source>
        <dbReference type="PIRSR" id="PIRSR602401-1"/>
    </source>
</evidence>
<comment type="cofactor">
    <cofactor evidence="3">
        <name>heme</name>
        <dbReference type="ChEBI" id="CHEBI:30413"/>
    </cofactor>
</comment>
<dbReference type="InterPro" id="IPR001128">
    <property type="entry name" value="Cyt_P450"/>
</dbReference>
<keyword evidence="4" id="KW-0812">Transmembrane</keyword>
<proteinExistence type="inferred from homology"/>
<dbReference type="GeneID" id="19318707"/>
<reference evidence="5 6" key="1">
    <citation type="journal article" date="2013" name="Plant Cell">
        <title>The transition from a phytopathogenic smut ancestor to an anamorphic biocontrol agent deciphered by comparative whole-genome analysis.</title>
        <authorList>
            <person name="Lefebvre F."/>
            <person name="Joly D.L."/>
            <person name="Labbe C."/>
            <person name="Teichmann B."/>
            <person name="Linning R."/>
            <person name="Belzile F."/>
            <person name="Bakkeren G."/>
            <person name="Belanger R.R."/>
        </authorList>
    </citation>
    <scope>NUCLEOTIDE SEQUENCE [LARGE SCALE GENOMIC DNA]</scope>
    <source>
        <strain evidence="5 6">PF-1</strain>
    </source>
</reference>
<keyword evidence="2" id="KW-0560">Oxidoreductase</keyword>
<dbReference type="Pfam" id="PF00067">
    <property type="entry name" value="p450"/>
    <property type="match status" value="2"/>
</dbReference>
<evidence type="ECO:0000256" key="1">
    <source>
        <dbReference type="ARBA" id="ARBA00010617"/>
    </source>
</evidence>
<organism evidence="5 6">
    <name type="scientific">Pseudozyma flocculosa PF-1</name>
    <dbReference type="NCBI Taxonomy" id="1277687"/>
    <lineage>
        <taxon>Eukaryota</taxon>
        <taxon>Fungi</taxon>
        <taxon>Dikarya</taxon>
        <taxon>Basidiomycota</taxon>
        <taxon>Ustilaginomycotina</taxon>
        <taxon>Ustilaginomycetes</taxon>
        <taxon>Ustilaginales</taxon>
        <taxon>Ustilaginaceae</taxon>
        <taxon>Pseudozyma</taxon>
    </lineage>
</organism>
<comment type="similarity">
    <text evidence="1">Belongs to the cytochrome P450 family.</text>
</comment>
<dbReference type="InterPro" id="IPR036396">
    <property type="entry name" value="Cyt_P450_sf"/>
</dbReference>
<keyword evidence="3" id="KW-0349">Heme</keyword>
<sequence length="557" mass="61875">MSSKVAEAASRAAEHVLQHPIQAAAYVVVAGASLVFLLVAYVVYLSYLRPNPLRHIPGPPAHPLLGNFLLMAKEPGALAEVRWSRQYAKDGMFRTQAFFGKPGIAFLRPKALRKILVEEPYLYPKPPQTSKLLALVAGRGLLTIEGEPHKKMRKTMNQAFSLTSLIDQFPVYYDKIYPMVEVMQRQIDAAPGGGGAKANEAIIDVDALAARALLDIISLTAFGYDTDSIRNPDAELYVAYHQVGALQTGKNQAMLMPLLQIPGTGWLLDKASDWSDWSGQLAKLEKGSKLRDLFLLLNGMHRIKRVSREILRLQLNSGERVALKPGSKAIIDIIEETNQSENESRVRSLKEAEDNMIIQVLTFLGAGHETTTSGVSWTLWNLATHPEKQDKLRAECKALLDSEPRPPYSAIKALTYLDAVVNETMRLTPPVPRTLRYASKDDVIDGTFVPKGTLLPIFSRAINTFPETWGDDAMEFRPERWSDLPAGYDRTFSMLTFLAGAHGCIGRTMSYLEMKAMVAVLVANFRFEPIEKDYQPVMEALITMKPQGGLPLRVSKV</sequence>
<dbReference type="InterPro" id="IPR050121">
    <property type="entry name" value="Cytochrome_P450_monoxygenase"/>
</dbReference>
<accession>A0A061H4L6</accession>
<dbReference type="GO" id="GO:0005506">
    <property type="term" value="F:iron ion binding"/>
    <property type="evidence" value="ECO:0007669"/>
    <property type="project" value="InterPro"/>
</dbReference>
<evidence type="ECO:0000313" key="6">
    <source>
        <dbReference type="Proteomes" id="UP000053664"/>
    </source>
</evidence>
<dbReference type="GO" id="GO:0020037">
    <property type="term" value="F:heme binding"/>
    <property type="evidence" value="ECO:0007669"/>
    <property type="project" value="InterPro"/>
</dbReference>
<keyword evidence="4" id="KW-1133">Transmembrane helix</keyword>
<dbReference type="Gene3D" id="1.10.630.10">
    <property type="entry name" value="Cytochrome P450"/>
    <property type="match status" value="1"/>
</dbReference>
<dbReference type="PRINTS" id="PR00385">
    <property type="entry name" value="P450"/>
</dbReference>
<dbReference type="InterPro" id="IPR002401">
    <property type="entry name" value="Cyt_P450_E_grp-I"/>
</dbReference>
<name>A0A061H4L6_9BASI</name>
<feature type="binding site" description="axial binding residue" evidence="3">
    <location>
        <position position="504"/>
    </location>
    <ligand>
        <name>heme</name>
        <dbReference type="ChEBI" id="CHEBI:30413"/>
    </ligand>
    <ligandPart>
        <name>Fe</name>
        <dbReference type="ChEBI" id="CHEBI:18248"/>
    </ligandPart>
</feature>
<dbReference type="EMBL" id="KE361637">
    <property type="protein sequence ID" value="EPQ27862.1"/>
    <property type="molecule type" value="Genomic_DNA"/>
</dbReference>
<dbReference type="eggNOG" id="KOG0158">
    <property type="taxonomic scope" value="Eukaryota"/>
</dbReference>
<gene>
    <name evidence="5" type="ORF">PFL1_04606</name>
</gene>
<dbReference type="Proteomes" id="UP000053664">
    <property type="component" value="Unassembled WGS sequence"/>
</dbReference>
<dbReference type="PRINTS" id="PR00463">
    <property type="entry name" value="EP450I"/>
</dbReference>
<dbReference type="OrthoDB" id="10029320at2759"/>
<evidence type="ECO:0000256" key="2">
    <source>
        <dbReference type="ARBA" id="ARBA00023002"/>
    </source>
</evidence>
<evidence type="ECO:0008006" key="7">
    <source>
        <dbReference type="Google" id="ProtNLM"/>
    </source>
</evidence>
<dbReference type="PANTHER" id="PTHR24305:SF166">
    <property type="entry name" value="CYTOCHROME P450 12A4, MITOCHONDRIAL-RELATED"/>
    <property type="match status" value="1"/>
</dbReference>